<feature type="region of interest" description="Disordered" evidence="3">
    <location>
        <begin position="1771"/>
        <end position="1943"/>
    </location>
</feature>
<dbReference type="RefSeq" id="XP_016761546.1">
    <property type="nucleotide sequence ID" value="XM_016901962.1"/>
</dbReference>
<dbReference type="STRING" id="692275.M3D5K8"/>
<keyword evidence="5" id="KW-1185">Reference proteome</keyword>
<feature type="coiled-coil region" evidence="2">
    <location>
        <begin position="791"/>
        <end position="862"/>
    </location>
</feature>
<organism evidence="4 5">
    <name type="scientific">Sphaerulina musiva (strain SO2202)</name>
    <name type="common">Poplar stem canker fungus</name>
    <name type="synonym">Septoria musiva</name>
    <dbReference type="NCBI Taxonomy" id="692275"/>
    <lineage>
        <taxon>Eukaryota</taxon>
        <taxon>Fungi</taxon>
        <taxon>Dikarya</taxon>
        <taxon>Ascomycota</taxon>
        <taxon>Pezizomycotina</taxon>
        <taxon>Dothideomycetes</taxon>
        <taxon>Dothideomycetidae</taxon>
        <taxon>Mycosphaerellales</taxon>
        <taxon>Mycosphaerellaceae</taxon>
        <taxon>Sphaerulina</taxon>
    </lineage>
</organism>
<gene>
    <name evidence="4" type="ORF">SEPMUDRAFT_125213</name>
</gene>
<dbReference type="EMBL" id="KB456263">
    <property type="protein sequence ID" value="EMF13425.1"/>
    <property type="molecule type" value="Genomic_DNA"/>
</dbReference>
<feature type="coiled-coil region" evidence="2">
    <location>
        <begin position="342"/>
        <end position="376"/>
    </location>
</feature>
<feature type="coiled-coil region" evidence="2">
    <location>
        <begin position="1181"/>
        <end position="1249"/>
    </location>
</feature>
<evidence type="ECO:0000256" key="2">
    <source>
        <dbReference type="SAM" id="Coils"/>
    </source>
</evidence>
<feature type="compositionally biased region" description="Pro residues" evidence="3">
    <location>
        <begin position="2031"/>
        <end position="2040"/>
    </location>
</feature>
<evidence type="ECO:0000313" key="5">
    <source>
        <dbReference type="Proteomes" id="UP000016931"/>
    </source>
</evidence>
<feature type="coiled-coil region" evidence="2">
    <location>
        <begin position="661"/>
        <end position="706"/>
    </location>
</feature>
<dbReference type="eggNOG" id="ENOG502S75G">
    <property type="taxonomic scope" value="Eukaryota"/>
</dbReference>
<evidence type="ECO:0000313" key="4">
    <source>
        <dbReference type="EMBL" id="EMF13425.1"/>
    </source>
</evidence>
<feature type="region of interest" description="Disordered" evidence="3">
    <location>
        <begin position="1975"/>
        <end position="2040"/>
    </location>
</feature>
<feature type="coiled-coil region" evidence="2">
    <location>
        <begin position="534"/>
        <end position="608"/>
    </location>
</feature>
<dbReference type="Proteomes" id="UP000016931">
    <property type="component" value="Unassembled WGS sequence"/>
</dbReference>
<feature type="compositionally biased region" description="Polar residues" evidence="3">
    <location>
        <begin position="1896"/>
        <end position="1908"/>
    </location>
</feature>
<feature type="coiled-coil region" evidence="2">
    <location>
        <begin position="1391"/>
        <end position="1450"/>
    </location>
</feature>
<proteinExistence type="predicted"/>
<dbReference type="GeneID" id="27899099"/>
<feature type="compositionally biased region" description="Basic residues" evidence="3">
    <location>
        <begin position="2009"/>
        <end position="2018"/>
    </location>
</feature>
<dbReference type="HOGENOM" id="CLU_233030_0_0_1"/>
<feature type="compositionally biased region" description="Polar residues" evidence="3">
    <location>
        <begin position="1"/>
        <end position="16"/>
    </location>
</feature>
<feature type="compositionally biased region" description="Polar residues" evidence="3">
    <location>
        <begin position="1985"/>
        <end position="2002"/>
    </location>
</feature>
<dbReference type="PANTHER" id="PTHR18870:SF9">
    <property type="entry name" value="PROTEIN TAG-278-RELATED"/>
    <property type="match status" value="1"/>
</dbReference>
<feature type="region of interest" description="Disordered" evidence="3">
    <location>
        <begin position="1"/>
        <end position="44"/>
    </location>
</feature>
<feature type="coiled-coil region" evidence="2">
    <location>
        <begin position="152"/>
        <end position="285"/>
    </location>
</feature>
<keyword evidence="1 2" id="KW-0175">Coiled coil</keyword>
<sequence>MNESGFFSTASGSFHSASRPPSRAWSESTERPESAHSNALVGGTRSISHEIDHIKKLVIRAESNRQHASGSITAVVFRNKKQEPVGREQIFHELDGLKRRIKLELSQAVDRAKEQQANVLARRASQIDPGQESESEVESVLDERDEELEKAHEALQVQRGQFESLLESAEERVDLLTGRNEGLLLEYKHLEAELKQEKAGHASALQSAEERLDRLTEQKEIAEARTNRVVEERDLLKRELEDLATETGKLEAQVVREKERVKGELGDTKVQLTRATKEKSALESELQATRKWVEELNTKIEDGAKALVAKSKAFDDLRVEKGSTDVAHRSAQEEILRLHALNSAVESALKESNVKVAKLEREHQDVADRLEMVKLEHGHQTRNHERSVRELHSKHETATKHAVELGRKHKAAEQTIGELKSTHAAEMDRIQAEEANKIKEVEAQHSHEKAELQAAHGEELASVKADAAAKLAQEEQRRADDLEKLKSDHRAAIDNLRQEHATSLAVLEEGQQAALQKVRSEHVEKLDAANTEAREVARVTAEQHARELQNHEAELQTLREEQQAAIDGLESAHSQAVEAAEKERQAAEKCHQEALEKLEAQVTKLEKCNSAMGVTHENQIKDLKTAHGVALRAVQSRYAGKIDELQQDHQGKMDTALEKWQREASESASNFESKIEALQATHASRCAGLVAELDKLKQEAEAKDVEHTGAIAELQTKHTLACEREVADHKKNLEHEQKLTAKASEELATARVEHTDAIKKLRAEHDATVAAQNSAHDDVLTALRDTHSSELSSLRSTVAQLQADMASLEGEHERVRRNMREEHQSSIERTTLEHAQVYERLAAEHEQELRDLEAKHNEEMANIRGELECSISESKGAAAGYEDAATKLHAEHTEELALLRSRHDAESQIANEALEDLKGKLAEGLAQQEKLVADKESEVRRVRLEHDAIVESLKAEHEGQLASLRDLGGKTEHEREQEHRAELMQARGTAKAELDKARAEHAIALAAVEFAQRESVYQMQATHDQQLKILSEQHQNRLDDLRMTMTQRQAKREDDFEASKKAAAEELDRLRQEHARMLEAARSEGESMLEAKLAEAAAKTDVLTSRHDRSLSDAQHELDHIRREHEQALASVKRTLEGELDATKTMHQRSIDELKGQLQSQLDEAKVTHTREVAEHDQAWMAKMNELKEEHAKSLAELMSNSDMTTASKLKEVEQLHTDKTAMAVEDARREAQNRAATVEAEHKAALEAAVQKARSSSHAEVRNLKKRHQDAMSYIRETAQTTSAFQLSELERTHRKDVEHALERAKQAAEVERKELVAAHQEALNESRSRALEAQQAEVMRLTTEHQAQLANLEARLQTGNATQVSVRQAAYDAEIAALQARLDATMTGQAEAERSLASLRQQVVNADKRIADAKAESDGHVTALANEKDDLTSQLVQVQTSLRELQQKTSGGSSNRRASTVAIREENSSLHAQVSVLEAERSTMRSLLDKRQEEKNEVSRQNDFLVKELEMLLQQRARPRDGSRSSADAIVQTDANIVEWKAHAATFAPIQAARRNMNGSRPMTPASPGVRQAREDVEMAWKSRSFEDYLDNARAELSELGSVISANEALFARKINEHVGELQRAKDQLAAEYNFRVEALAKDRDTMEQLITSEQHAQFVKERKKLVAKFGASSDDLTERSLMLTTLPVDTAVALRTAERKLVDDYNQRITKRKSQIALKHAQEFQTITQDYDRSVSVLLNKKRIRLDGDLPDEPFQFEDEYGDVADSSAQRVLDRRSNIKTPRSARKGSVSSQEMPRGADSWADQEAPRTPATPDQFFEVDRTRSSVRSRTSNPRNERSIPRSASRPRGDIDSPDATAHPYTRRARPGSSSSSQLPPTPQLYHSRKREAADFSASNGAISETFSETPMPRTPRGRRWNRAKPVDMSSQTPPFEPDSSFGSQQAAFADMRVVSLQAKSPSILRRLRDKISLDGHAKSDAVRPGSSSGRPTSAGSILSKSSVLGWRPSHSKRSKSRHFSSGMIYYKDPAKSPPTPGPYE</sequence>
<dbReference type="PANTHER" id="PTHR18870">
    <property type="entry name" value="PROTEIN TAG-278-RELATED"/>
    <property type="match status" value="1"/>
</dbReference>
<reference evidence="4 5" key="1">
    <citation type="journal article" date="2012" name="PLoS Pathog.">
        <title>Diverse lifestyles and strategies of plant pathogenesis encoded in the genomes of eighteen Dothideomycetes fungi.</title>
        <authorList>
            <person name="Ohm R.A."/>
            <person name="Feau N."/>
            <person name="Henrissat B."/>
            <person name="Schoch C.L."/>
            <person name="Horwitz B.A."/>
            <person name="Barry K.W."/>
            <person name="Condon B.J."/>
            <person name="Copeland A.C."/>
            <person name="Dhillon B."/>
            <person name="Glaser F."/>
            <person name="Hesse C.N."/>
            <person name="Kosti I."/>
            <person name="LaButti K."/>
            <person name="Lindquist E.A."/>
            <person name="Lucas S."/>
            <person name="Salamov A.A."/>
            <person name="Bradshaw R.E."/>
            <person name="Ciuffetti L."/>
            <person name="Hamelin R.C."/>
            <person name="Kema G.H.J."/>
            <person name="Lawrence C."/>
            <person name="Scott J.A."/>
            <person name="Spatafora J.W."/>
            <person name="Turgeon B.G."/>
            <person name="de Wit P.J.G.M."/>
            <person name="Zhong S."/>
            <person name="Goodwin S.B."/>
            <person name="Grigoriev I.V."/>
        </authorList>
    </citation>
    <scope>NUCLEOTIDE SEQUENCE [LARGE SCALE GENOMIC DNA]</scope>
    <source>
        <strain evidence="4 5">SO2202</strain>
    </source>
</reference>
<dbReference type="OMA" id="TEANHFE"/>
<feature type="coiled-coil region" evidence="2">
    <location>
        <begin position="980"/>
        <end position="1014"/>
    </location>
</feature>
<feature type="coiled-coil region" evidence="2">
    <location>
        <begin position="1296"/>
        <end position="1327"/>
    </location>
</feature>
<feature type="coiled-coil region" evidence="2">
    <location>
        <begin position="438"/>
        <end position="499"/>
    </location>
</feature>
<feature type="coiled-coil region" evidence="2">
    <location>
        <begin position="1053"/>
        <end position="1084"/>
    </location>
</feature>
<dbReference type="OrthoDB" id="2289094at2759"/>
<evidence type="ECO:0000256" key="1">
    <source>
        <dbReference type="ARBA" id="ARBA00023054"/>
    </source>
</evidence>
<feature type="coiled-coil region" evidence="2">
    <location>
        <begin position="1479"/>
        <end position="1517"/>
    </location>
</feature>
<evidence type="ECO:0000256" key="3">
    <source>
        <dbReference type="SAM" id="MobiDB-lite"/>
    </source>
</evidence>
<accession>M3D5K8</accession>
<name>M3D5K8_SPHMS</name>
<protein>
    <submittedName>
        <fullName evidence="4">Uncharacterized protein</fullName>
    </submittedName>
</protein>